<dbReference type="AlphaFoldDB" id="A0A369CDH5"/>
<dbReference type="Gene3D" id="3.30.70.260">
    <property type="match status" value="2"/>
</dbReference>
<dbReference type="Proteomes" id="UP000252707">
    <property type="component" value="Unassembled WGS sequence"/>
</dbReference>
<name>A0A369CDH5_9GAMM</name>
<reference evidence="2 3" key="1">
    <citation type="submission" date="2018-07" db="EMBL/GenBank/DDBJ databases">
        <title>Genomic Encyclopedia of Type Strains, Phase IV (KMG-IV): sequencing the most valuable type-strain genomes for metagenomic binning, comparative biology and taxonomic classification.</title>
        <authorList>
            <person name="Goeker M."/>
        </authorList>
    </citation>
    <scope>NUCLEOTIDE SEQUENCE [LARGE SCALE GENOMIC DNA]</scope>
    <source>
        <strain evidence="2 3">DSM 26407</strain>
    </source>
</reference>
<dbReference type="OrthoDB" id="12860at2"/>
<dbReference type="Pfam" id="PF13740">
    <property type="entry name" value="ACT_6"/>
    <property type="match status" value="2"/>
</dbReference>
<evidence type="ECO:0000313" key="2">
    <source>
        <dbReference type="EMBL" id="RCX29864.1"/>
    </source>
</evidence>
<proteinExistence type="predicted"/>
<dbReference type="EMBL" id="QPJY01000006">
    <property type="protein sequence ID" value="RCX29864.1"/>
    <property type="molecule type" value="Genomic_DNA"/>
</dbReference>
<organism evidence="2 3">
    <name type="scientific">Thioalbus denitrificans</name>
    <dbReference type="NCBI Taxonomy" id="547122"/>
    <lineage>
        <taxon>Bacteria</taxon>
        <taxon>Pseudomonadati</taxon>
        <taxon>Pseudomonadota</taxon>
        <taxon>Gammaproteobacteria</taxon>
        <taxon>Chromatiales</taxon>
        <taxon>Ectothiorhodospiraceae</taxon>
        <taxon>Thioalbus</taxon>
    </lineage>
</organism>
<dbReference type="SUPFAM" id="SSF55021">
    <property type="entry name" value="ACT-like"/>
    <property type="match status" value="2"/>
</dbReference>
<dbReference type="RefSeq" id="WP_114280080.1">
    <property type="nucleotide sequence ID" value="NZ_QPJY01000006.1"/>
</dbReference>
<dbReference type="InterPro" id="IPR050990">
    <property type="entry name" value="UPF0237/GcvR_regulator"/>
</dbReference>
<comment type="caution">
    <text evidence="2">The sequence shown here is derived from an EMBL/GenBank/DDBJ whole genome shotgun (WGS) entry which is preliminary data.</text>
</comment>
<dbReference type="PANTHER" id="PTHR34875">
    <property type="entry name" value="UPF0237 PROTEIN MJ1558"/>
    <property type="match status" value="1"/>
</dbReference>
<dbReference type="PANTHER" id="PTHR34875:SF6">
    <property type="entry name" value="UPF0237 PROTEIN MJ1558"/>
    <property type="match status" value="1"/>
</dbReference>
<feature type="domain" description="ACT" evidence="1">
    <location>
        <begin position="6"/>
        <end position="81"/>
    </location>
</feature>
<accession>A0A369CDH5</accession>
<evidence type="ECO:0000259" key="1">
    <source>
        <dbReference type="PROSITE" id="PS51671"/>
    </source>
</evidence>
<dbReference type="InterPro" id="IPR002912">
    <property type="entry name" value="ACT_dom"/>
</dbReference>
<gene>
    <name evidence="2" type="ORF">DFQ59_10696</name>
</gene>
<sequence>MTQWYMLTLVGKDAPGIVARVTSALYEGGCNLGEASMVRLGGNFTIMLMVQFEGTTHGLEGLVRPVSDSLGLRLHVDRIDGELHHHVEPDVRITVYGADRAGIVAAVTGALAQAGLNITDLASDVGGTEENPIYILFIEGVAMESVEALESALELLASEQGVEVKLAPIDTLVG</sequence>
<protein>
    <submittedName>
        <fullName evidence="2">Glycine cleavage system transcriptional repressor</fullName>
    </submittedName>
</protein>
<dbReference type="PROSITE" id="PS51671">
    <property type="entry name" value="ACT"/>
    <property type="match status" value="2"/>
</dbReference>
<dbReference type="InterPro" id="IPR045865">
    <property type="entry name" value="ACT-like_dom_sf"/>
</dbReference>
<keyword evidence="3" id="KW-1185">Reference proteome</keyword>
<feature type="domain" description="ACT" evidence="1">
    <location>
        <begin position="92"/>
        <end position="167"/>
    </location>
</feature>
<evidence type="ECO:0000313" key="3">
    <source>
        <dbReference type="Proteomes" id="UP000252707"/>
    </source>
</evidence>